<dbReference type="Gene3D" id="3.30.565.10">
    <property type="entry name" value="Histidine kinase-like ATPase, C-terminal domain"/>
    <property type="match status" value="1"/>
</dbReference>
<keyword evidence="5" id="KW-0808">Transferase</keyword>
<evidence type="ECO:0000256" key="8">
    <source>
        <dbReference type="ARBA" id="ARBA00022989"/>
    </source>
</evidence>
<evidence type="ECO:0000256" key="9">
    <source>
        <dbReference type="ARBA" id="ARBA00023012"/>
    </source>
</evidence>
<dbReference type="InterPro" id="IPR036097">
    <property type="entry name" value="HisK_dim/P_sf"/>
</dbReference>
<evidence type="ECO:0000256" key="1">
    <source>
        <dbReference type="ARBA" id="ARBA00000085"/>
    </source>
</evidence>
<dbReference type="InterPro" id="IPR050428">
    <property type="entry name" value="TCS_sensor_his_kinase"/>
</dbReference>
<comment type="subcellular location">
    <subcellularLocation>
        <location evidence="2">Membrane</location>
    </subcellularLocation>
</comment>
<evidence type="ECO:0000256" key="3">
    <source>
        <dbReference type="ARBA" id="ARBA00012438"/>
    </source>
</evidence>
<dbReference type="SUPFAM" id="SSF55874">
    <property type="entry name" value="ATPase domain of HSP90 chaperone/DNA topoisomerase II/histidine kinase"/>
    <property type="match status" value="1"/>
</dbReference>
<dbReference type="CDD" id="cd00082">
    <property type="entry name" value="HisKA"/>
    <property type="match status" value="1"/>
</dbReference>
<dbReference type="PANTHER" id="PTHR45436:SF5">
    <property type="entry name" value="SENSOR HISTIDINE KINASE TRCS"/>
    <property type="match status" value="1"/>
</dbReference>
<keyword evidence="14" id="KW-1185">Reference proteome</keyword>
<evidence type="ECO:0000256" key="2">
    <source>
        <dbReference type="ARBA" id="ARBA00004370"/>
    </source>
</evidence>
<dbReference type="SMART" id="SM00388">
    <property type="entry name" value="HisKA"/>
    <property type="match status" value="1"/>
</dbReference>
<evidence type="ECO:0000259" key="12">
    <source>
        <dbReference type="PROSITE" id="PS50109"/>
    </source>
</evidence>
<keyword evidence="10 11" id="KW-0472">Membrane</keyword>
<dbReference type="Proteomes" id="UP000003781">
    <property type="component" value="Unassembled WGS sequence"/>
</dbReference>
<evidence type="ECO:0000256" key="7">
    <source>
        <dbReference type="ARBA" id="ARBA00022777"/>
    </source>
</evidence>
<dbReference type="EC" id="2.7.13.3" evidence="3"/>
<evidence type="ECO:0000256" key="4">
    <source>
        <dbReference type="ARBA" id="ARBA00022553"/>
    </source>
</evidence>
<evidence type="ECO:0000256" key="6">
    <source>
        <dbReference type="ARBA" id="ARBA00022692"/>
    </source>
</evidence>
<dbReference type="InterPro" id="IPR003661">
    <property type="entry name" value="HisK_dim/P_dom"/>
</dbReference>
<dbReference type="FunFam" id="3.30.565.10:FF:000006">
    <property type="entry name" value="Sensor histidine kinase WalK"/>
    <property type="match status" value="1"/>
</dbReference>
<dbReference type="EMBL" id="AAXW01000038">
    <property type="protein sequence ID" value="EAZ89717.1"/>
    <property type="molecule type" value="Genomic_DNA"/>
</dbReference>
<evidence type="ECO:0000256" key="5">
    <source>
        <dbReference type="ARBA" id="ARBA00022679"/>
    </source>
</evidence>
<dbReference type="GO" id="GO:0000155">
    <property type="term" value="F:phosphorelay sensor kinase activity"/>
    <property type="evidence" value="ECO:0007669"/>
    <property type="project" value="InterPro"/>
</dbReference>
<evidence type="ECO:0000313" key="14">
    <source>
        <dbReference type="Proteomes" id="UP000003781"/>
    </source>
</evidence>
<dbReference type="GO" id="GO:0016020">
    <property type="term" value="C:membrane"/>
    <property type="evidence" value="ECO:0007669"/>
    <property type="project" value="UniProtKB-SubCell"/>
</dbReference>
<dbReference type="Pfam" id="PF02518">
    <property type="entry name" value="HATPase_c"/>
    <property type="match status" value="1"/>
</dbReference>
<evidence type="ECO:0000256" key="11">
    <source>
        <dbReference type="SAM" id="Phobius"/>
    </source>
</evidence>
<sequence length="438" mass="49566">MKTKSKQKTLDHQFKALRWRLLLSYLLVMVAIRLISNVLIYQLFAHGLYEQLDQRLINLAQSAAHSLIDIKNNPKAVDNPAYRELDQDGDLDIAWQNLRQPQQSVEWFGDRQEPLAHSGNLKPSWPFKVGFQTVKGGKIRILTIVAYHDPEEKRHLEGYVRVSESTQSIEAVLNRLRWKSTVGGMIALGLIGVGGMWLTRQSLKPIEQSFRQLKQFTADASHELRSPLTAIKTSATLLKSHPERFQAEDIPKLDIILSATDQMSHLVEDLLLLARMDGKREMTRQRWQKIPLIELLEDVVEFLEPNAEGKDITLQLFCLKDAIIKGESHQLLRLFSNLVENALQYTPIGGKVTVSLKQEDKSALVMVEDTGIGIAEENLPHIFDRLWREDTARSYRPQGSGLGLAISQAIAQHHDGKITVKSQVGIGSCFQVRLPLVS</sequence>
<dbReference type="InterPro" id="IPR036890">
    <property type="entry name" value="HATPase_C_sf"/>
</dbReference>
<evidence type="ECO:0000256" key="10">
    <source>
        <dbReference type="ARBA" id="ARBA00023136"/>
    </source>
</evidence>
<dbReference type="PANTHER" id="PTHR45436">
    <property type="entry name" value="SENSOR HISTIDINE KINASE YKOH"/>
    <property type="match status" value="1"/>
</dbReference>
<dbReference type="InterPro" id="IPR004358">
    <property type="entry name" value="Sig_transdc_His_kin-like_C"/>
</dbReference>
<keyword evidence="8 11" id="KW-1133">Transmembrane helix</keyword>
<evidence type="ECO:0000313" key="13">
    <source>
        <dbReference type="EMBL" id="EAZ89717.1"/>
    </source>
</evidence>
<proteinExistence type="predicted"/>
<keyword evidence="9" id="KW-0902">Two-component regulatory system</keyword>
<keyword evidence="6 11" id="KW-0812">Transmembrane</keyword>
<accession>A3IUW9</accession>
<dbReference type="AlphaFoldDB" id="A3IUW9"/>
<keyword evidence="7 13" id="KW-0418">Kinase</keyword>
<keyword evidence="4" id="KW-0597">Phosphoprotein</keyword>
<comment type="catalytic activity">
    <reaction evidence="1">
        <text>ATP + protein L-histidine = ADP + protein N-phospho-L-histidine.</text>
        <dbReference type="EC" id="2.7.13.3"/>
    </reaction>
</comment>
<dbReference type="PRINTS" id="PR00344">
    <property type="entry name" value="BCTRLSENSOR"/>
</dbReference>
<organism evidence="13 14">
    <name type="scientific">Crocosphaera chwakensis CCY0110</name>
    <dbReference type="NCBI Taxonomy" id="391612"/>
    <lineage>
        <taxon>Bacteria</taxon>
        <taxon>Bacillati</taxon>
        <taxon>Cyanobacteriota</taxon>
        <taxon>Cyanophyceae</taxon>
        <taxon>Oscillatoriophycideae</taxon>
        <taxon>Chroococcales</taxon>
        <taxon>Aphanothecaceae</taxon>
        <taxon>Crocosphaera</taxon>
        <taxon>Crocosphaera chwakensis</taxon>
    </lineage>
</organism>
<dbReference type="SUPFAM" id="SSF47384">
    <property type="entry name" value="Homodimeric domain of signal transducing histidine kinase"/>
    <property type="match status" value="1"/>
</dbReference>
<feature type="transmembrane region" description="Helical" evidence="11">
    <location>
        <begin position="21"/>
        <end position="44"/>
    </location>
</feature>
<dbReference type="SMART" id="SM00387">
    <property type="entry name" value="HATPase_c"/>
    <property type="match status" value="1"/>
</dbReference>
<comment type="caution">
    <text evidence="13">The sequence shown here is derived from an EMBL/GenBank/DDBJ whole genome shotgun (WGS) entry which is preliminary data.</text>
</comment>
<dbReference type="Gene3D" id="1.10.287.130">
    <property type="match status" value="1"/>
</dbReference>
<dbReference type="Pfam" id="PF00512">
    <property type="entry name" value="HisKA"/>
    <property type="match status" value="1"/>
</dbReference>
<name>A3IUW9_9CHRO</name>
<dbReference type="OrthoDB" id="9813151at2"/>
<dbReference type="RefSeq" id="WP_008277175.1">
    <property type="nucleotide sequence ID" value="NZ_AAXW01000038.1"/>
</dbReference>
<dbReference type="eggNOG" id="COG5002">
    <property type="taxonomic scope" value="Bacteria"/>
</dbReference>
<reference evidence="13 14" key="1">
    <citation type="submission" date="2007-03" db="EMBL/GenBank/DDBJ databases">
        <authorList>
            <person name="Stal L."/>
            <person name="Ferriera S."/>
            <person name="Johnson J."/>
            <person name="Kravitz S."/>
            <person name="Beeson K."/>
            <person name="Sutton G."/>
            <person name="Rogers Y.-H."/>
            <person name="Friedman R."/>
            <person name="Frazier M."/>
            <person name="Venter J.C."/>
        </authorList>
    </citation>
    <scope>NUCLEOTIDE SEQUENCE [LARGE SCALE GENOMIC DNA]</scope>
    <source>
        <strain evidence="13 14">CCY0110</strain>
    </source>
</reference>
<feature type="domain" description="Histidine kinase" evidence="12">
    <location>
        <begin position="219"/>
        <end position="438"/>
    </location>
</feature>
<dbReference type="InterPro" id="IPR005467">
    <property type="entry name" value="His_kinase_dom"/>
</dbReference>
<dbReference type="PROSITE" id="PS50109">
    <property type="entry name" value="HIS_KIN"/>
    <property type="match status" value="1"/>
</dbReference>
<protein>
    <recommendedName>
        <fullName evidence="3">histidine kinase</fullName>
        <ecNumber evidence="3">2.7.13.3</ecNumber>
    </recommendedName>
</protein>
<gene>
    <name evidence="13" type="ORF">CY0110_23221</name>
</gene>
<dbReference type="InterPro" id="IPR003594">
    <property type="entry name" value="HATPase_dom"/>
</dbReference>